<accession>A0AA38KNP8</accession>
<dbReference type="AlphaFoldDB" id="A0AA38KNP8"/>
<evidence type="ECO:0000313" key="6">
    <source>
        <dbReference type="Proteomes" id="UP001163798"/>
    </source>
</evidence>
<sequence length="339" mass="36538">MGVIPDEALTEYYERVRGKTVIITGAGASIGRATAILFASYGAKVVVADKNVSSAEDTVSEIRSNEGEATSCRCDVTVWEDLVAMYDLAVQEFGSVDIVVANAGVGEIGGRMLDDFSKERPTKPLTTTIDVNLTGVLYTVYLAQHYLQLNRPQEDRTSRSSSLKAVVLVGSIASWTALTQAPMYTASKHAVLGMMRSLDASFASRGLRIASIHPFFAATSIVPGIVRLQLAGIPLAPVPRIAGVIFYAASHPDPTCSGAAFWIPDGGAPTFIIPRKEFKPGVYEYIDSKSNAASKGLTGPRYYVRRIRTLTHLLWKELAVLCILAMFVGCSVSILTGHW</sequence>
<evidence type="ECO:0000256" key="2">
    <source>
        <dbReference type="ARBA" id="ARBA00023002"/>
    </source>
</evidence>
<dbReference type="InterPro" id="IPR036291">
    <property type="entry name" value="NAD(P)-bd_dom_sf"/>
</dbReference>
<keyword evidence="6" id="KW-1185">Reference proteome</keyword>
<reference evidence="5" key="1">
    <citation type="submission" date="2022-08" db="EMBL/GenBank/DDBJ databases">
        <authorList>
            <consortium name="DOE Joint Genome Institute"/>
            <person name="Min B."/>
            <person name="Riley R."/>
            <person name="Sierra-Patev S."/>
            <person name="Naranjo-Ortiz M."/>
            <person name="Looney B."/>
            <person name="Konkel Z."/>
            <person name="Slot J.C."/>
            <person name="Sakamoto Y."/>
            <person name="Steenwyk J.L."/>
            <person name="Rokas A."/>
            <person name="Carro J."/>
            <person name="Camarero S."/>
            <person name="Ferreira P."/>
            <person name="Molpeceres G."/>
            <person name="Ruiz-Duenas F.J."/>
            <person name="Serrano A."/>
            <person name="Henrissat B."/>
            <person name="Drula E."/>
            <person name="Hughes K.W."/>
            <person name="Mata J.L."/>
            <person name="Ishikawa N.K."/>
            <person name="Vargas-Isla R."/>
            <person name="Ushijima S."/>
            <person name="Smith C.A."/>
            <person name="Ahrendt S."/>
            <person name="Andreopoulos W."/>
            <person name="He G."/>
            <person name="Labutti K."/>
            <person name="Lipzen A."/>
            <person name="Ng V."/>
            <person name="Sandor L."/>
            <person name="Barry K."/>
            <person name="Martinez A.T."/>
            <person name="Xiao Y."/>
            <person name="Gibbons J.G."/>
            <person name="Terashima K."/>
            <person name="Hibbett D.S."/>
            <person name="Grigoriev I.V."/>
        </authorList>
    </citation>
    <scope>NUCLEOTIDE SEQUENCE</scope>
    <source>
        <strain evidence="5">TFB10291</strain>
    </source>
</reference>
<dbReference type="Gene3D" id="3.40.50.720">
    <property type="entry name" value="NAD(P)-binding Rossmann-like Domain"/>
    <property type="match status" value="1"/>
</dbReference>
<keyword evidence="4" id="KW-0812">Transmembrane</keyword>
<keyword evidence="2" id="KW-0560">Oxidoreductase</keyword>
<protein>
    <recommendedName>
        <fullName evidence="7">NAD(P)-binding protein</fullName>
    </recommendedName>
</protein>
<evidence type="ECO:0000256" key="1">
    <source>
        <dbReference type="ARBA" id="ARBA00006484"/>
    </source>
</evidence>
<keyword evidence="4" id="KW-0472">Membrane</keyword>
<dbReference type="EMBL" id="MU793613">
    <property type="protein sequence ID" value="KAJ3781026.1"/>
    <property type="molecule type" value="Genomic_DNA"/>
</dbReference>
<dbReference type="PRINTS" id="PR00081">
    <property type="entry name" value="GDHRDH"/>
</dbReference>
<dbReference type="SUPFAM" id="SSF51735">
    <property type="entry name" value="NAD(P)-binding Rossmann-fold domains"/>
    <property type="match status" value="1"/>
</dbReference>
<dbReference type="PANTHER" id="PTHR43180:SF33">
    <property type="entry name" value="15-HYDROXYPROSTAGLANDIN DEHYDROGENASE [NAD(+)]-LIKE"/>
    <property type="match status" value="1"/>
</dbReference>
<gene>
    <name evidence="5" type="ORF">GGU10DRAFT_437557</name>
</gene>
<comment type="similarity">
    <text evidence="1 3">Belongs to the short-chain dehydrogenases/reductases (SDR) family.</text>
</comment>
<feature type="transmembrane region" description="Helical" evidence="4">
    <location>
        <begin position="313"/>
        <end position="335"/>
    </location>
</feature>
<dbReference type="GO" id="GO:0016491">
    <property type="term" value="F:oxidoreductase activity"/>
    <property type="evidence" value="ECO:0007669"/>
    <property type="project" value="UniProtKB-KW"/>
</dbReference>
<dbReference type="Proteomes" id="UP001163798">
    <property type="component" value="Unassembled WGS sequence"/>
</dbReference>
<evidence type="ECO:0000313" key="5">
    <source>
        <dbReference type="EMBL" id="KAJ3781026.1"/>
    </source>
</evidence>
<dbReference type="Pfam" id="PF00106">
    <property type="entry name" value="adh_short"/>
    <property type="match status" value="1"/>
</dbReference>
<keyword evidence="4" id="KW-1133">Transmembrane helix</keyword>
<dbReference type="InterPro" id="IPR002347">
    <property type="entry name" value="SDR_fam"/>
</dbReference>
<proteinExistence type="inferred from homology"/>
<organism evidence="5 6">
    <name type="scientific">Lentinula aff. detonsa</name>
    <dbReference type="NCBI Taxonomy" id="2804958"/>
    <lineage>
        <taxon>Eukaryota</taxon>
        <taxon>Fungi</taxon>
        <taxon>Dikarya</taxon>
        <taxon>Basidiomycota</taxon>
        <taxon>Agaricomycotina</taxon>
        <taxon>Agaricomycetes</taxon>
        <taxon>Agaricomycetidae</taxon>
        <taxon>Agaricales</taxon>
        <taxon>Marasmiineae</taxon>
        <taxon>Omphalotaceae</taxon>
        <taxon>Lentinula</taxon>
    </lineage>
</organism>
<comment type="caution">
    <text evidence="5">The sequence shown here is derived from an EMBL/GenBank/DDBJ whole genome shotgun (WGS) entry which is preliminary data.</text>
</comment>
<evidence type="ECO:0008006" key="7">
    <source>
        <dbReference type="Google" id="ProtNLM"/>
    </source>
</evidence>
<dbReference type="PANTHER" id="PTHR43180">
    <property type="entry name" value="3-OXOACYL-(ACYL-CARRIER-PROTEIN) REDUCTASE (AFU_ORTHOLOGUE AFUA_6G11210)"/>
    <property type="match status" value="1"/>
</dbReference>
<evidence type="ECO:0000256" key="3">
    <source>
        <dbReference type="RuleBase" id="RU000363"/>
    </source>
</evidence>
<dbReference type="PRINTS" id="PR00080">
    <property type="entry name" value="SDRFAMILY"/>
</dbReference>
<evidence type="ECO:0000256" key="4">
    <source>
        <dbReference type="SAM" id="Phobius"/>
    </source>
</evidence>
<name>A0AA38KNP8_9AGAR</name>